<organism evidence="2 3">
    <name type="scientific">Acer negundo</name>
    <name type="common">Box elder</name>
    <dbReference type="NCBI Taxonomy" id="4023"/>
    <lineage>
        <taxon>Eukaryota</taxon>
        <taxon>Viridiplantae</taxon>
        <taxon>Streptophyta</taxon>
        <taxon>Embryophyta</taxon>
        <taxon>Tracheophyta</taxon>
        <taxon>Spermatophyta</taxon>
        <taxon>Magnoliopsida</taxon>
        <taxon>eudicotyledons</taxon>
        <taxon>Gunneridae</taxon>
        <taxon>Pentapetalae</taxon>
        <taxon>rosids</taxon>
        <taxon>malvids</taxon>
        <taxon>Sapindales</taxon>
        <taxon>Sapindaceae</taxon>
        <taxon>Hippocastanoideae</taxon>
        <taxon>Acereae</taxon>
        <taxon>Acer</taxon>
    </lineage>
</organism>
<evidence type="ECO:0000313" key="3">
    <source>
        <dbReference type="Proteomes" id="UP001064489"/>
    </source>
</evidence>
<feature type="compositionally biased region" description="Basic and acidic residues" evidence="1">
    <location>
        <begin position="424"/>
        <end position="445"/>
    </location>
</feature>
<dbReference type="Proteomes" id="UP001064489">
    <property type="component" value="Chromosome 2"/>
</dbReference>
<reference evidence="2" key="2">
    <citation type="submission" date="2023-02" db="EMBL/GenBank/DDBJ databases">
        <authorList>
            <person name="Swenson N.G."/>
            <person name="Wegrzyn J.L."/>
            <person name="Mcevoy S.L."/>
        </authorList>
    </citation>
    <scope>NUCLEOTIDE SEQUENCE</scope>
    <source>
        <strain evidence="2">91603</strain>
        <tissue evidence="2">Leaf</tissue>
    </source>
</reference>
<gene>
    <name evidence="2" type="ORF">LWI28_026295</name>
</gene>
<sequence length="558" mass="61566">MNGIHVYSSPISCKIAEFGWKDRKHRRDRGLSEQVGNNVGYDFGRSSYKVGVPNNSRIDLGRRFASYADVVKEGGRAAIEVNGFVKKIDAVVNGSVKKVDSVNTGLGSGIKWYPSNDVLSWAKYCVVGILFSIKSLSSVCSRLIKKGIPYEVYCLGGLKTLWSFRGLIWEQLGLRQNCYPAASELVNSLAKSLNGELVVFQKDVRSRRLDSARCTTVEEEDTDRRSAEPIELQECENVGFKSQNVKVADRSVVVEDRELLGFIDDGVSFSKGKSAAVINKKASLSSKTVGQSKLSIRRINSRCQLSELSTEDSLDGVSTDGESLGLHENRAGPSNGGKSPSGPTNGCLNLEVGNVDRTNYALGFRTSDKESIGLVDPIARSLADKSPLGQSSHICHELFVDLGSGIKVVNNSQNNLVLSNSSNDEEKISVGDQLRKSNYRGDRGRGRGRRKAALTASHHDMRTRKSSKKSVRTETGGSEWELEAEFTKVIKESISKGVIMDEGNRFYDKEEGWCMDEEVDKVMETGAILGLKFFGNEETLRNEISIREKEDKEWIKEL</sequence>
<name>A0AAD5IG98_ACENE</name>
<keyword evidence="3" id="KW-1185">Reference proteome</keyword>
<dbReference type="EMBL" id="JAJSOW010000106">
    <property type="protein sequence ID" value="KAI9162338.1"/>
    <property type="molecule type" value="Genomic_DNA"/>
</dbReference>
<evidence type="ECO:0000313" key="2">
    <source>
        <dbReference type="EMBL" id="KAI9162338.1"/>
    </source>
</evidence>
<reference evidence="2" key="1">
    <citation type="journal article" date="2022" name="Plant J.">
        <title>Strategies of tolerance reflected in two North American maple genomes.</title>
        <authorList>
            <person name="McEvoy S.L."/>
            <person name="Sezen U.U."/>
            <person name="Trouern-Trend A."/>
            <person name="McMahon S.M."/>
            <person name="Schaberg P.G."/>
            <person name="Yang J."/>
            <person name="Wegrzyn J.L."/>
            <person name="Swenson N.G."/>
        </authorList>
    </citation>
    <scope>NUCLEOTIDE SEQUENCE</scope>
    <source>
        <strain evidence="2">91603</strain>
    </source>
</reference>
<evidence type="ECO:0000256" key="1">
    <source>
        <dbReference type="SAM" id="MobiDB-lite"/>
    </source>
</evidence>
<protein>
    <submittedName>
        <fullName evidence="2">Uncharacterized protein</fullName>
    </submittedName>
</protein>
<feature type="compositionally biased region" description="Low complexity" evidence="1">
    <location>
        <begin position="332"/>
        <end position="346"/>
    </location>
</feature>
<proteinExistence type="predicted"/>
<feature type="region of interest" description="Disordered" evidence="1">
    <location>
        <begin position="310"/>
        <end position="347"/>
    </location>
</feature>
<feature type="compositionally biased region" description="Basic residues" evidence="1">
    <location>
        <begin position="461"/>
        <end position="470"/>
    </location>
</feature>
<accession>A0AAD5IG98</accession>
<feature type="region of interest" description="Disordered" evidence="1">
    <location>
        <begin position="417"/>
        <end position="477"/>
    </location>
</feature>
<comment type="caution">
    <text evidence="2">The sequence shown here is derived from an EMBL/GenBank/DDBJ whole genome shotgun (WGS) entry which is preliminary data.</text>
</comment>
<dbReference type="AlphaFoldDB" id="A0AAD5IG98"/>